<dbReference type="InterPro" id="IPR019998">
    <property type="entry name" value="Membr_insert_YidC"/>
</dbReference>
<organism evidence="16 17">
    <name type="scientific">Campylobacter blaseri</name>
    <dbReference type="NCBI Taxonomy" id="2042961"/>
    <lineage>
        <taxon>Bacteria</taxon>
        <taxon>Pseudomonadati</taxon>
        <taxon>Campylobacterota</taxon>
        <taxon>Epsilonproteobacteria</taxon>
        <taxon>Campylobacterales</taxon>
        <taxon>Campylobacteraceae</taxon>
        <taxon>Campylobacter</taxon>
    </lineage>
</organism>
<dbReference type="Pfam" id="PF14849">
    <property type="entry name" value="YidC_periplas"/>
    <property type="match status" value="1"/>
</dbReference>
<keyword evidence="10 13" id="KW-0143">Chaperone</keyword>
<keyword evidence="5 13" id="KW-1003">Cell membrane</keyword>
<dbReference type="PRINTS" id="PR01900">
    <property type="entry name" value="YIDCPROTEIN"/>
</dbReference>
<dbReference type="GO" id="GO:0051205">
    <property type="term" value="P:protein insertion into membrane"/>
    <property type="evidence" value="ECO:0007669"/>
    <property type="project" value="TreeGrafter"/>
</dbReference>
<dbReference type="GO" id="GO:0032977">
    <property type="term" value="F:membrane insertase activity"/>
    <property type="evidence" value="ECO:0007669"/>
    <property type="project" value="InterPro"/>
</dbReference>
<evidence type="ECO:0000256" key="13">
    <source>
        <dbReference type="HAMAP-Rule" id="MF_01810"/>
    </source>
</evidence>
<gene>
    <name evidence="13" type="primary">yidC</name>
    <name evidence="16" type="ORF">CQ405_06255</name>
</gene>
<dbReference type="RefSeq" id="WP_106871799.1">
    <property type="nucleotide sequence ID" value="NZ_CP053841.1"/>
</dbReference>
<evidence type="ECO:0000256" key="7">
    <source>
        <dbReference type="ARBA" id="ARBA00022927"/>
    </source>
</evidence>
<dbReference type="OrthoDB" id="9780552at2"/>
<evidence type="ECO:0000259" key="15">
    <source>
        <dbReference type="Pfam" id="PF14849"/>
    </source>
</evidence>
<name>A0A2P8QZR2_9BACT</name>
<evidence type="ECO:0000256" key="11">
    <source>
        <dbReference type="ARBA" id="ARBA00033245"/>
    </source>
</evidence>
<evidence type="ECO:0000313" key="16">
    <source>
        <dbReference type="EMBL" id="PSM51729.1"/>
    </source>
</evidence>
<sequence length="525" mass="59658">MLDDLSIQKRAIIATLLAFIFFIGYDHFYLSKLKVAPEQNQTTKQAMQNSAPVAQGKAQSIEQPKVDYTKKPIVNIKSKTFEASIDELGRISAFILKDAIYKSDEGVSFNLVDPSFSPLPLEIRFSDSELNKKAFEAPYSTSISSADLTTGSKTIVLTQELGDITIVKTIKFNSNGSYELDVKLNKDVEYFITPGMRPNIIVDSYTVNGLLLRDSEDKLEIIKDGKVEKGGEDYSGIDIAAAFDRYYTTIFYNFDKPFDVVATQHSNKVNQLFVLAKGSFKTNGFIGPKNQELLKSISPELTDVIEYGWFTFIAKPMFSFLSILHNYVGNWGWAIVILTLVIRLVLFPLTYKGMVSMNKMKDLAPKIKEIQAKYKNEPQKMQAQVMQLYKKHGANPMGGCLPILLQIPVFFAIYRVLLNAIELQGAPWIFWIQNLAIKDPYFVLPIIMGISMFLQQRLTPTNFTDPMQEKIMKFLPLIFTFFFMTFPAGLTLYWCVNNLCSVVQQLVVNRIFKKDKKEAILEKKQ</sequence>
<dbReference type="GO" id="GO:0015031">
    <property type="term" value="P:protein transport"/>
    <property type="evidence" value="ECO:0007669"/>
    <property type="project" value="UniProtKB-KW"/>
</dbReference>
<comment type="similarity">
    <text evidence="2 13">Belongs to the OXA1/ALB3/YidC family. Type 1 subfamily.</text>
</comment>
<feature type="transmembrane region" description="Helical" evidence="13">
    <location>
        <begin position="396"/>
        <end position="417"/>
    </location>
</feature>
<evidence type="ECO:0000256" key="9">
    <source>
        <dbReference type="ARBA" id="ARBA00023136"/>
    </source>
</evidence>
<comment type="subunit">
    <text evidence="13">Interacts with the Sec translocase complex via SecD. Specifically interacts with transmembrane segments of nascent integral membrane proteins during membrane integration.</text>
</comment>
<feature type="transmembrane region" description="Helical" evidence="13">
    <location>
        <begin position="429"/>
        <end position="454"/>
    </location>
</feature>
<dbReference type="InterPro" id="IPR028053">
    <property type="entry name" value="Membr_insert_YidC_N"/>
</dbReference>
<dbReference type="GO" id="GO:0005886">
    <property type="term" value="C:plasma membrane"/>
    <property type="evidence" value="ECO:0007669"/>
    <property type="project" value="UniProtKB-SubCell"/>
</dbReference>
<dbReference type="EMBL" id="PDHH01000005">
    <property type="protein sequence ID" value="PSM51729.1"/>
    <property type="molecule type" value="Genomic_DNA"/>
</dbReference>
<comment type="subcellular location">
    <subcellularLocation>
        <location evidence="1">Cell inner membrane</location>
        <topology evidence="1">Multi-pass membrane protein</topology>
    </subcellularLocation>
    <subcellularLocation>
        <location evidence="13">Cell membrane</location>
        <topology evidence="13">Multi-pass membrane protein</topology>
    </subcellularLocation>
</comment>
<dbReference type="InterPro" id="IPR028055">
    <property type="entry name" value="YidC/Oxa/ALB_C"/>
</dbReference>
<dbReference type="AlphaFoldDB" id="A0A2P8QZR2"/>
<comment type="function">
    <text evidence="13">Required for the insertion and/or proper folding and/or complex formation of integral membrane proteins into the membrane. Involved in integration of membrane proteins that insert both dependently and independently of the Sec translocase complex, as well as at least some lipoproteins. Aids folding of multispanning membrane proteins.</text>
</comment>
<dbReference type="CDD" id="cd20070">
    <property type="entry name" value="5TM_YidC_Alb3"/>
    <property type="match status" value="1"/>
</dbReference>
<dbReference type="InterPro" id="IPR001708">
    <property type="entry name" value="YidC/ALB3/OXA1/COX18"/>
</dbReference>
<keyword evidence="4 13" id="KW-0813">Transport</keyword>
<dbReference type="NCBIfam" id="TIGR03593">
    <property type="entry name" value="yidC_nterm"/>
    <property type="match status" value="1"/>
</dbReference>
<keyword evidence="9 13" id="KW-0472">Membrane</keyword>
<dbReference type="PANTHER" id="PTHR12428:SF65">
    <property type="entry name" value="CYTOCHROME C OXIDASE ASSEMBLY PROTEIN COX18, MITOCHONDRIAL"/>
    <property type="match status" value="1"/>
</dbReference>
<keyword evidence="6 13" id="KW-0812">Transmembrane</keyword>
<evidence type="ECO:0000256" key="6">
    <source>
        <dbReference type="ARBA" id="ARBA00022692"/>
    </source>
</evidence>
<protein>
    <recommendedName>
        <fullName evidence="3 13">Membrane protein insertase YidC</fullName>
    </recommendedName>
    <alternativeName>
        <fullName evidence="12 13">Foldase YidC</fullName>
    </alternativeName>
    <alternativeName>
        <fullName evidence="11 13">Membrane integrase YidC</fullName>
    </alternativeName>
    <alternativeName>
        <fullName evidence="13">Membrane protein YidC</fullName>
    </alternativeName>
</protein>
<reference evidence="17" key="1">
    <citation type="submission" date="2017-10" db="EMBL/GenBank/DDBJ databases">
        <title>Campylobacter species from seals.</title>
        <authorList>
            <person name="Gilbert M.J."/>
            <person name="Zomer A.L."/>
            <person name="Timmerman A.J."/>
            <person name="Duim B."/>
            <person name="Wagenaar J.A."/>
        </authorList>
    </citation>
    <scope>NUCLEOTIDE SEQUENCE [LARGE SCALE GENOMIC DNA]</scope>
    <source>
        <strain evidence="17">17S00004-5</strain>
    </source>
</reference>
<feature type="transmembrane region" description="Helical" evidence="13">
    <location>
        <begin position="331"/>
        <end position="351"/>
    </location>
</feature>
<dbReference type="InterPro" id="IPR038221">
    <property type="entry name" value="YidC_periplasmic_sf"/>
</dbReference>
<dbReference type="Proteomes" id="UP000240535">
    <property type="component" value="Unassembled WGS sequence"/>
</dbReference>
<evidence type="ECO:0000256" key="1">
    <source>
        <dbReference type="ARBA" id="ARBA00004429"/>
    </source>
</evidence>
<comment type="caution">
    <text evidence="16">The sequence shown here is derived from an EMBL/GenBank/DDBJ whole genome shotgun (WGS) entry which is preliminary data.</text>
</comment>
<dbReference type="Gene3D" id="2.70.98.90">
    <property type="match status" value="1"/>
</dbReference>
<proteinExistence type="inferred from homology"/>
<evidence type="ECO:0000256" key="5">
    <source>
        <dbReference type="ARBA" id="ARBA00022475"/>
    </source>
</evidence>
<accession>A0A2P8QZR2</accession>
<keyword evidence="17" id="KW-1185">Reference proteome</keyword>
<evidence type="ECO:0000256" key="2">
    <source>
        <dbReference type="ARBA" id="ARBA00010527"/>
    </source>
</evidence>
<dbReference type="PRINTS" id="PR00701">
    <property type="entry name" value="60KDINNERMP"/>
</dbReference>
<dbReference type="HAMAP" id="MF_01810">
    <property type="entry name" value="YidC_type1"/>
    <property type="match status" value="1"/>
</dbReference>
<feature type="domain" description="Membrane insertase YidC/Oxa/ALB C-terminal" evidence="14">
    <location>
        <begin position="331"/>
        <end position="510"/>
    </location>
</feature>
<feature type="transmembrane region" description="Helical" evidence="13">
    <location>
        <begin position="474"/>
        <end position="494"/>
    </location>
</feature>
<evidence type="ECO:0000256" key="4">
    <source>
        <dbReference type="ARBA" id="ARBA00022448"/>
    </source>
</evidence>
<evidence type="ECO:0000256" key="3">
    <source>
        <dbReference type="ARBA" id="ARBA00015325"/>
    </source>
</evidence>
<dbReference type="NCBIfam" id="TIGR03592">
    <property type="entry name" value="yidC_oxa1_cterm"/>
    <property type="match status" value="1"/>
</dbReference>
<feature type="transmembrane region" description="Helical" evidence="13">
    <location>
        <begin position="12"/>
        <end position="30"/>
    </location>
</feature>
<dbReference type="InterPro" id="IPR047196">
    <property type="entry name" value="YidC_ALB_C"/>
</dbReference>
<evidence type="ECO:0000259" key="14">
    <source>
        <dbReference type="Pfam" id="PF02096"/>
    </source>
</evidence>
<evidence type="ECO:0000256" key="10">
    <source>
        <dbReference type="ARBA" id="ARBA00023186"/>
    </source>
</evidence>
<evidence type="ECO:0000313" key="17">
    <source>
        <dbReference type="Proteomes" id="UP000240535"/>
    </source>
</evidence>
<dbReference type="NCBIfam" id="NF002357">
    <property type="entry name" value="PRK01318.2-4"/>
    <property type="match status" value="1"/>
</dbReference>
<keyword evidence="8 13" id="KW-1133">Transmembrane helix</keyword>
<dbReference type="PANTHER" id="PTHR12428">
    <property type="entry name" value="OXA1"/>
    <property type="match status" value="1"/>
</dbReference>
<feature type="domain" description="Membrane insertase YidC N-terminal" evidence="15">
    <location>
        <begin position="267"/>
        <end position="319"/>
    </location>
</feature>
<evidence type="ECO:0000256" key="8">
    <source>
        <dbReference type="ARBA" id="ARBA00022989"/>
    </source>
</evidence>
<dbReference type="Pfam" id="PF02096">
    <property type="entry name" value="60KD_IMP"/>
    <property type="match status" value="1"/>
</dbReference>
<keyword evidence="7 13" id="KW-0653">Protein transport</keyword>
<dbReference type="CDD" id="cd19960">
    <property type="entry name" value="YidC_peri"/>
    <property type="match status" value="1"/>
</dbReference>
<evidence type="ECO:0000256" key="12">
    <source>
        <dbReference type="ARBA" id="ARBA00033342"/>
    </source>
</evidence>